<dbReference type="SUPFAM" id="SSF53474">
    <property type="entry name" value="alpha/beta-Hydrolases"/>
    <property type="match status" value="1"/>
</dbReference>
<organism evidence="2 3">
    <name type="scientific">Actinoallomurus acaciae</name>
    <dbReference type="NCBI Taxonomy" id="502577"/>
    <lineage>
        <taxon>Bacteria</taxon>
        <taxon>Bacillati</taxon>
        <taxon>Actinomycetota</taxon>
        <taxon>Actinomycetes</taxon>
        <taxon>Streptosporangiales</taxon>
        <taxon>Thermomonosporaceae</taxon>
        <taxon>Actinoallomurus</taxon>
    </lineage>
</organism>
<gene>
    <name evidence="2" type="ORF">ACFFNX_29055</name>
</gene>
<feature type="domain" description="AB hydrolase-1" evidence="1">
    <location>
        <begin position="21"/>
        <end position="81"/>
    </location>
</feature>
<dbReference type="GO" id="GO:0016787">
    <property type="term" value="F:hydrolase activity"/>
    <property type="evidence" value="ECO:0007669"/>
    <property type="project" value="UniProtKB-KW"/>
</dbReference>
<dbReference type="PANTHER" id="PTHR43689">
    <property type="entry name" value="HYDROLASE"/>
    <property type="match status" value="1"/>
</dbReference>
<reference evidence="2 3" key="1">
    <citation type="submission" date="2024-09" db="EMBL/GenBank/DDBJ databases">
        <authorList>
            <person name="Sun Q."/>
            <person name="Mori K."/>
        </authorList>
    </citation>
    <scope>NUCLEOTIDE SEQUENCE [LARGE SCALE GENOMIC DNA]</scope>
    <source>
        <strain evidence="2 3">TBRC 0563</strain>
    </source>
</reference>
<evidence type="ECO:0000313" key="3">
    <source>
        <dbReference type="Proteomes" id="UP001589627"/>
    </source>
</evidence>
<name>A0ABV5YME2_9ACTN</name>
<keyword evidence="3" id="KW-1185">Reference proteome</keyword>
<comment type="caution">
    <text evidence="2">The sequence shown here is derived from an EMBL/GenBank/DDBJ whole genome shotgun (WGS) entry which is preliminary data.</text>
</comment>
<dbReference type="EMBL" id="JBHLZP010000260">
    <property type="protein sequence ID" value="MFB9836230.1"/>
    <property type="molecule type" value="Genomic_DNA"/>
</dbReference>
<protein>
    <submittedName>
        <fullName evidence="2">Alpha/beta fold hydrolase</fullName>
    </submittedName>
</protein>
<dbReference type="Pfam" id="PF00561">
    <property type="entry name" value="Abhydrolase_1"/>
    <property type="match status" value="1"/>
</dbReference>
<sequence length="96" mass="10630">MRAFSRSRPVVAWLTQRRADQSSTDRIRDGYGTIDLPVLACWGDDDTWVPAERGRELAALIPDAELRVIDTAGHLLPEDRPVELTAALLTFLGDGL</sequence>
<keyword evidence="2" id="KW-0378">Hydrolase</keyword>
<dbReference type="InterPro" id="IPR029058">
    <property type="entry name" value="AB_hydrolase_fold"/>
</dbReference>
<evidence type="ECO:0000259" key="1">
    <source>
        <dbReference type="Pfam" id="PF00561"/>
    </source>
</evidence>
<dbReference type="PANTHER" id="PTHR43689:SF8">
    <property type="entry name" value="ALPHA_BETA-HYDROLASES SUPERFAMILY PROTEIN"/>
    <property type="match status" value="1"/>
</dbReference>
<dbReference type="Proteomes" id="UP001589627">
    <property type="component" value="Unassembled WGS sequence"/>
</dbReference>
<dbReference type="InterPro" id="IPR000073">
    <property type="entry name" value="AB_hydrolase_1"/>
</dbReference>
<dbReference type="RefSeq" id="WP_378208903.1">
    <property type="nucleotide sequence ID" value="NZ_JBHLZP010000260.1"/>
</dbReference>
<evidence type="ECO:0000313" key="2">
    <source>
        <dbReference type="EMBL" id="MFB9836230.1"/>
    </source>
</evidence>
<dbReference type="Gene3D" id="3.40.50.1820">
    <property type="entry name" value="alpha/beta hydrolase"/>
    <property type="match status" value="1"/>
</dbReference>
<proteinExistence type="predicted"/>
<accession>A0ABV5YME2</accession>